<evidence type="ECO:0000313" key="1">
    <source>
        <dbReference type="EMBL" id="SCG65861.1"/>
    </source>
</evidence>
<evidence type="ECO:0008006" key="3">
    <source>
        <dbReference type="Google" id="ProtNLM"/>
    </source>
</evidence>
<keyword evidence="2" id="KW-1185">Reference proteome</keyword>
<dbReference type="Proteomes" id="UP000198210">
    <property type="component" value="Chromosome I"/>
</dbReference>
<gene>
    <name evidence="1" type="ORF">GA0074704_4148</name>
</gene>
<protein>
    <recommendedName>
        <fullName evidence="3">Alpha/beta hydrolase family protein</fullName>
    </recommendedName>
</protein>
<accession>A0A1C5J6G7</accession>
<name>A0A1C5J6G7_9ACTN</name>
<organism evidence="1 2">
    <name type="scientific">Micromonospora siamensis</name>
    <dbReference type="NCBI Taxonomy" id="299152"/>
    <lineage>
        <taxon>Bacteria</taxon>
        <taxon>Bacillati</taxon>
        <taxon>Actinomycetota</taxon>
        <taxon>Actinomycetes</taxon>
        <taxon>Micromonosporales</taxon>
        <taxon>Micromonosporaceae</taxon>
        <taxon>Micromonospora</taxon>
    </lineage>
</organism>
<reference evidence="1 2" key="1">
    <citation type="submission" date="2016-06" db="EMBL/GenBank/DDBJ databases">
        <authorList>
            <person name="Kjaerup R.B."/>
            <person name="Dalgaard T.S."/>
            <person name="Juul-Madsen H.R."/>
        </authorList>
    </citation>
    <scope>NUCLEOTIDE SEQUENCE [LARGE SCALE GENOMIC DNA]</scope>
    <source>
        <strain evidence="1 2">DSM 45097</strain>
    </source>
</reference>
<dbReference type="EMBL" id="LT607751">
    <property type="protein sequence ID" value="SCG65861.1"/>
    <property type="molecule type" value="Genomic_DNA"/>
</dbReference>
<sequence length="56" mass="5572">MADALRSVPTTVATSAARTRCRVASAEVAGASHAMAVSRPDEVAESIREAVGGSGS</sequence>
<proteinExistence type="predicted"/>
<evidence type="ECO:0000313" key="2">
    <source>
        <dbReference type="Proteomes" id="UP000198210"/>
    </source>
</evidence>
<dbReference type="AlphaFoldDB" id="A0A1C5J6G7"/>